<dbReference type="AlphaFoldDB" id="A0A1D6M7Y3"/>
<feature type="region of interest" description="Disordered" evidence="4">
    <location>
        <begin position="129"/>
        <end position="152"/>
    </location>
</feature>
<dbReference type="InterPro" id="IPR044522">
    <property type="entry name" value="TSO1-like"/>
</dbReference>
<feature type="compositionally biased region" description="Pro residues" evidence="4">
    <location>
        <begin position="8"/>
        <end position="22"/>
    </location>
</feature>
<keyword evidence="3" id="KW-0539">Nucleus</keyword>
<accession>A0A1D6M7Y3</accession>
<evidence type="ECO:0000256" key="4">
    <source>
        <dbReference type="SAM" id="MobiDB-lite"/>
    </source>
</evidence>
<dbReference type="PANTHER" id="PTHR46159:SF2">
    <property type="entry name" value="OS05G0509400 PROTEIN"/>
    <property type="match status" value="1"/>
</dbReference>
<dbReference type="InParanoid" id="A0A1D6M7Y3"/>
<proteinExistence type="inferred from homology"/>
<dbReference type="STRING" id="4577.A0A1D6M7Y3"/>
<dbReference type="InterPro" id="IPR033467">
    <property type="entry name" value="Tesmin/TSO1-like_CXC"/>
</dbReference>
<dbReference type="ExpressionAtlas" id="A0A1D6M7Y3">
    <property type="expression patterns" value="baseline and differential"/>
</dbReference>
<reference evidence="5" key="1">
    <citation type="submission" date="2015-12" db="EMBL/GenBank/DDBJ databases">
        <title>Update maize B73 reference genome by single molecule sequencing technologies.</title>
        <authorList>
            <consortium name="Maize Genome Sequencing Project"/>
            <person name="Ware D."/>
        </authorList>
    </citation>
    <scope>NUCLEOTIDE SEQUENCE</scope>
    <source>
        <tissue evidence="5">Seedling</tissue>
    </source>
</reference>
<gene>
    <name evidence="5" type="ORF">ZEAMMB73_Zm00001d038660</name>
</gene>
<dbReference type="SMART" id="SM01114">
    <property type="entry name" value="CXC"/>
    <property type="match status" value="2"/>
</dbReference>
<organism evidence="5">
    <name type="scientific">Zea mays</name>
    <name type="common">Maize</name>
    <dbReference type="NCBI Taxonomy" id="4577"/>
    <lineage>
        <taxon>Eukaryota</taxon>
        <taxon>Viridiplantae</taxon>
        <taxon>Streptophyta</taxon>
        <taxon>Embryophyta</taxon>
        <taxon>Tracheophyta</taxon>
        <taxon>Spermatophyta</taxon>
        <taxon>Magnoliopsida</taxon>
        <taxon>Liliopsida</taxon>
        <taxon>Poales</taxon>
        <taxon>Poaceae</taxon>
        <taxon>PACMAD clade</taxon>
        <taxon>Panicoideae</taxon>
        <taxon>Andropogonodae</taxon>
        <taxon>Andropogoneae</taxon>
        <taxon>Tripsacinae</taxon>
        <taxon>Zea</taxon>
    </lineage>
</organism>
<protein>
    <submittedName>
        <fullName evidence="5">Protein tesmin/TSO1-like CXC 4</fullName>
    </submittedName>
</protein>
<feature type="region of interest" description="Disordered" evidence="4">
    <location>
        <begin position="1"/>
        <end position="41"/>
    </location>
</feature>
<dbReference type="FunCoup" id="A0A1D6M7Y3">
    <property type="interactions" value="1112"/>
</dbReference>
<comment type="similarity">
    <text evidence="2">Belongs to the lin-54 family.</text>
</comment>
<evidence type="ECO:0000313" key="5">
    <source>
        <dbReference type="EMBL" id="AQK87134.1"/>
    </source>
</evidence>
<evidence type="ECO:0000256" key="3">
    <source>
        <dbReference type="ARBA" id="ARBA00023242"/>
    </source>
</evidence>
<dbReference type="PROSITE" id="PS51634">
    <property type="entry name" value="CRC"/>
    <property type="match status" value="1"/>
</dbReference>
<dbReference type="EMBL" id="CM000782">
    <property type="protein sequence ID" value="AQK87134.1"/>
    <property type="molecule type" value="Genomic_DNA"/>
</dbReference>
<dbReference type="Pfam" id="PF03638">
    <property type="entry name" value="TCR"/>
    <property type="match status" value="2"/>
</dbReference>
<sequence>MEATPISMKPPSPAPAAPPPATLEPGDLPTHAFGGTELEPSSMNQLAIAPDPKRPRVEEAADGNGCKHCACKKSRCLKLYCPCFSGGGYCSDKCGCQPCFNKEAFAETVHTTRKVLLSRQKRMSMKINRRPEANTEPMVEDAHHSSSSTPPKRGCNCKKSSCLKKYCDCYQDGTGCSLFCRCDDCQNPFGKNEGIMADDSKRYLYTGADLDHSEGEHDFVVERSPRLQSPISKESSFHQTPPHLRASSRDAHVFPHAISQWQALPRSWHCSNKRNSSDRAMDDSANYKNSNHDYWQVPKHEDSYSISKCVQILNGMAELSQVEKSVAPDVFLQPGNREIFVSLSGDVRAMWLKRKIQHLA</sequence>
<evidence type="ECO:0000256" key="1">
    <source>
        <dbReference type="ARBA" id="ARBA00004123"/>
    </source>
</evidence>
<comment type="subcellular location">
    <subcellularLocation>
        <location evidence="1">Nucleus</location>
    </subcellularLocation>
</comment>
<dbReference type="GO" id="GO:0005634">
    <property type="term" value="C:nucleus"/>
    <property type="evidence" value="ECO:0007669"/>
    <property type="project" value="UniProtKB-SubCell"/>
</dbReference>
<dbReference type="SMR" id="A0A1D6M7Y3"/>
<dbReference type="GO" id="GO:0003700">
    <property type="term" value="F:DNA-binding transcription factor activity"/>
    <property type="evidence" value="ECO:0007669"/>
    <property type="project" value="InterPro"/>
</dbReference>
<dbReference type="IntAct" id="A0A1D6M7Y3">
    <property type="interactions" value="1"/>
</dbReference>
<dbReference type="InterPro" id="IPR005172">
    <property type="entry name" value="CRC"/>
</dbReference>
<name>A0A1D6M7Y3_MAIZE</name>
<dbReference type="PANTHER" id="PTHR46159">
    <property type="entry name" value="PROTEIN TESMIN/TSO1-LIKE CXC 2"/>
    <property type="match status" value="1"/>
</dbReference>
<evidence type="ECO:0000256" key="2">
    <source>
        <dbReference type="ARBA" id="ARBA00007267"/>
    </source>
</evidence>